<dbReference type="InterPro" id="IPR037141">
    <property type="entry name" value="NDT80_DNA-bd_dom_sf"/>
</dbReference>
<feature type="region of interest" description="Disordered" evidence="3">
    <location>
        <begin position="25"/>
        <end position="81"/>
    </location>
</feature>
<dbReference type="GO" id="GO:0000228">
    <property type="term" value="C:nuclear chromosome"/>
    <property type="evidence" value="ECO:0007669"/>
    <property type="project" value="TreeGrafter"/>
</dbReference>
<evidence type="ECO:0000256" key="2">
    <source>
        <dbReference type="PROSITE-ProRule" id="PRU00850"/>
    </source>
</evidence>
<dbReference type="InterPro" id="IPR008967">
    <property type="entry name" value="p53-like_TF_DNA-bd_sf"/>
</dbReference>
<dbReference type="AlphaFoldDB" id="A0A9P7BFG0"/>
<dbReference type="GO" id="GO:0051321">
    <property type="term" value="P:meiotic cell cycle"/>
    <property type="evidence" value="ECO:0007669"/>
    <property type="project" value="TreeGrafter"/>
</dbReference>
<dbReference type="PANTHER" id="PTHR35144:SF2">
    <property type="entry name" value="MEIOSIS-SPECIFIC TRANSCRIPTION FACTOR NDT80"/>
    <property type="match status" value="1"/>
</dbReference>
<keyword evidence="1 2" id="KW-0238">DNA-binding</keyword>
<feature type="region of interest" description="Disordered" evidence="3">
    <location>
        <begin position="452"/>
        <end position="524"/>
    </location>
</feature>
<evidence type="ECO:0000256" key="3">
    <source>
        <dbReference type="SAM" id="MobiDB-lite"/>
    </source>
</evidence>
<dbReference type="PROSITE" id="PS51517">
    <property type="entry name" value="NDT80"/>
    <property type="match status" value="1"/>
</dbReference>
<feature type="domain" description="NDT80" evidence="4">
    <location>
        <begin position="185"/>
        <end position="437"/>
    </location>
</feature>
<gene>
    <name evidence="5" type="ORF">C6P40_002572</name>
</gene>
<organism evidence="5 6">
    <name type="scientific">Pichia californica</name>
    <dbReference type="NCBI Taxonomy" id="460514"/>
    <lineage>
        <taxon>Eukaryota</taxon>
        <taxon>Fungi</taxon>
        <taxon>Dikarya</taxon>
        <taxon>Ascomycota</taxon>
        <taxon>Saccharomycotina</taxon>
        <taxon>Pichiomycetes</taxon>
        <taxon>Pichiales</taxon>
        <taxon>Pichiaceae</taxon>
        <taxon>Pichia</taxon>
    </lineage>
</organism>
<dbReference type="GO" id="GO:0045944">
    <property type="term" value="P:positive regulation of transcription by RNA polymerase II"/>
    <property type="evidence" value="ECO:0007669"/>
    <property type="project" value="TreeGrafter"/>
</dbReference>
<feature type="compositionally biased region" description="Polar residues" evidence="3">
    <location>
        <begin position="503"/>
        <end position="515"/>
    </location>
</feature>
<dbReference type="GO" id="GO:0003677">
    <property type="term" value="F:DNA binding"/>
    <property type="evidence" value="ECO:0007669"/>
    <property type="project" value="UniProtKB-KW"/>
</dbReference>
<reference evidence="5" key="1">
    <citation type="submission" date="2020-11" db="EMBL/GenBank/DDBJ databases">
        <title>Kefir isolates.</title>
        <authorList>
            <person name="Marcisauskas S."/>
            <person name="Kim Y."/>
            <person name="Blasche S."/>
        </authorList>
    </citation>
    <scope>NUCLEOTIDE SEQUENCE</scope>
    <source>
        <strain evidence="5">Olga-1</strain>
    </source>
</reference>
<feature type="DNA-binding region" description="NDT80" evidence="2">
    <location>
        <begin position="185"/>
        <end position="437"/>
    </location>
</feature>
<accession>A0A9P7BFG0</accession>
<feature type="compositionally biased region" description="Low complexity" evidence="3">
    <location>
        <begin position="481"/>
        <end position="502"/>
    </location>
</feature>
<dbReference type="InterPro" id="IPR024061">
    <property type="entry name" value="NDT80_DNA-bd_dom"/>
</dbReference>
<protein>
    <recommendedName>
        <fullName evidence="4">NDT80 domain-containing protein</fullName>
    </recommendedName>
</protein>
<evidence type="ECO:0000313" key="5">
    <source>
        <dbReference type="EMBL" id="KAG0687273.1"/>
    </source>
</evidence>
<dbReference type="SUPFAM" id="SSF49417">
    <property type="entry name" value="p53-like transcription factors"/>
    <property type="match status" value="1"/>
</dbReference>
<sequence length="1071" mass="118708">MNRYSTTIDDEFASLFLQELQNTRSESVKNDKNENLVSENSINSSGGGNGNGSDNSNGAGNRNSLTNDNENQPSSTIMTTSSSNIDYMNSIDLDTHTNNLMMMSGAASYARYLPLETTFTTNFFEFNDIYDATSNDDHINNKNISSRLGNGDLIRNSSSMNVFSMDMPAKDDDSSDINNPLNTDTGDLNTQKTEKQETDEMINRRLMHNISEYVLSLQELSETIIDPACEISKLNLKFKGNISGRLFIDPDSFNRLTGDLRSLNSKDSTDIIQLYCYRRNSITVNFAIDLRNLFSDFQNQQNQPFDKVSIQIFSSLRKRDNKEGNPNMIKEEFKFHGFQDNGISNSIQMNGSNISLGYDDLYKIFGEGNNDIEFNWEQVRFNSATASNRHDIANKYHMLVLQVNFLNSDGNVLYNKTFESYPIIVRGRNPRFYSEKGDILIGKIKKIAGEPKSIDDMNESTTIPPSTKRQRPHTTLKLDTSSSLSPPLQPAPSSSSPSSSSSNVNPGSDNKFTQSESEKANRPVSVVNEANAEADAEISDDSGGDNNNNNNNCMNSSYQYFKVEDNYYLPPVEVGYFPHHVHHNKQVFKTNVIPPGVNNDTPDRSTMTTNEDINSTPLFLGRIDVVGAETYKKEYVENILSPLLSSSVKTLEELTSESNTVISSLNFLGGFESVDIKFDLDSNAKNTKVDVFDEPLTNVLGTLTMKPLKPTAFGVRSTHNELGNALALSYLNRNTFGHGEQLQIESQWNFFNNTKSIDILTSTPVIDTSLRLFGHLNILNSANELYQSKQQTGNSAEIGFSKQKICQRSGALLTSSAGLNLVNRNISHIADSANDEVKTYAGDSLKESIFYNVVATDMSYLTKSKLSIPLNGYTVSLTNEIAGFPLLLESLTNENKNDEIISDRQDQFYKFGMGLDLAKSVFKNKVTFLSNLKFGSIINFASSTGGTVHFQDKFYPLVSGYSKPNMPLSSVGAGSFLSYNFGISTKLGLVNENQPLRLYTSINGASVSNDLAGFEISELTQLSKNWNHGLDIGLLYSSGDASAKLFWQKPIASSSSSIGKFGFEVDITGGW</sequence>
<dbReference type="InterPro" id="IPR052605">
    <property type="entry name" value="Fungal_trans_regulator"/>
</dbReference>
<keyword evidence="6" id="KW-1185">Reference proteome</keyword>
<comment type="caution">
    <text evidence="5">The sequence shown here is derived from an EMBL/GenBank/DDBJ whole genome shotgun (WGS) entry which is preliminary data.</text>
</comment>
<proteinExistence type="predicted"/>
<feature type="compositionally biased region" description="Polar residues" evidence="3">
    <location>
        <begin position="598"/>
        <end position="612"/>
    </location>
</feature>
<dbReference type="Pfam" id="PF05224">
    <property type="entry name" value="NDT80_PhoG"/>
    <property type="match status" value="1"/>
</dbReference>
<evidence type="ECO:0000313" key="6">
    <source>
        <dbReference type="Proteomes" id="UP000697127"/>
    </source>
</evidence>
<feature type="region of interest" description="Disordered" evidence="3">
    <location>
        <begin position="592"/>
        <end position="612"/>
    </location>
</feature>
<dbReference type="Proteomes" id="UP000697127">
    <property type="component" value="Unassembled WGS sequence"/>
</dbReference>
<dbReference type="PANTHER" id="PTHR35144">
    <property type="entry name" value="MEIOSIS-SPECIFIC TRANSCRIPTION FACTOR NDT80"/>
    <property type="match status" value="1"/>
</dbReference>
<name>A0A9P7BFG0_9ASCO</name>
<evidence type="ECO:0000259" key="4">
    <source>
        <dbReference type="PROSITE" id="PS51517"/>
    </source>
</evidence>
<evidence type="ECO:0000256" key="1">
    <source>
        <dbReference type="ARBA" id="ARBA00023125"/>
    </source>
</evidence>
<dbReference type="GO" id="GO:0003700">
    <property type="term" value="F:DNA-binding transcription factor activity"/>
    <property type="evidence" value="ECO:0007669"/>
    <property type="project" value="UniProtKB-UniRule"/>
</dbReference>
<dbReference type="EMBL" id="PUHW01000287">
    <property type="protein sequence ID" value="KAG0687273.1"/>
    <property type="molecule type" value="Genomic_DNA"/>
</dbReference>
<feature type="compositionally biased region" description="Low complexity" evidence="3">
    <location>
        <begin position="52"/>
        <end position="64"/>
    </location>
</feature>
<dbReference type="Gene3D" id="2.60.40.1390">
    <property type="entry name" value="NDT80 DNA-binding domain"/>
    <property type="match status" value="1"/>
</dbReference>